<dbReference type="InterPro" id="IPR052927">
    <property type="entry name" value="DCC_oxidoreductase"/>
</dbReference>
<reference evidence="1" key="1">
    <citation type="submission" date="2020-09" db="EMBL/GenBank/DDBJ databases">
        <title>A novel bacterium of genus Bacillus, isolated from South China Sea.</title>
        <authorList>
            <person name="Huang H."/>
            <person name="Mo K."/>
            <person name="Hu Y."/>
        </authorList>
    </citation>
    <scope>NUCLEOTIDE SEQUENCE</scope>
    <source>
        <strain evidence="1">IB182487</strain>
    </source>
</reference>
<keyword evidence="2" id="KW-1185">Reference proteome</keyword>
<accession>A0A926NMC7</accession>
<comment type="caution">
    <text evidence="1">The sequence shown here is derived from an EMBL/GenBank/DDBJ whole genome shotgun (WGS) entry which is preliminary data.</text>
</comment>
<dbReference type="AlphaFoldDB" id="A0A926NMC7"/>
<dbReference type="PANTHER" id="PTHR33639:SF2">
    <property type="entry name" value="DUF393 DOMAIN-CONTAINING PROTEIN"/>
    <property type="match status" value="1"/>
</dbReference>
<evidence type="ECO:0000313" key="2">
    <source>
        <dbReference type="Proteomes" id="UP000626844"/>
    </source>
</evidence>
<dbReference type="GO" id="GO:0015035">
    <property type="term" value="F:protein-disulfide reductase activity"/>
    <property type="evidence" value="ECO:0007669"/>
    <property type="project" value="InterPro"/>
</dbReference>
<evidence type="ECO:0000313" key="1">
    <source>
        <dbReference type="EMBL" id="MBD1382583.1"/>
    </source>
</evidence>
<dbReference type="Pfam" id="PF04134">
    <property type="entry name" value="DCC1-like"/>
    <property type="match status" value="1"/>
</dbReference>
<sequence length="135" mass="15704">MADTEKPIVLFDGVCQFCNGAVQFLINHDPKGNIRFAALQSNAGQDLLKKFNLPTNDLQTFILVSNKTYYTRSTAALKTLKYLDGFYKHLVFFLLIPKPLRDMIYKIIAKNRYKWFGMKDECMIPTPDIRKRFLD</sequence>
<dbReference type="PANTHER" id="PTHR33639">
    <property type="entry name" value="THIOL-DISULFIDE OXIDOREDUCTASE DCC"/>
    <property type="match status" value="1"/>
</dbReference>
<dbReference type="EMBL" id="JACXAI010000033">
    <property type="protein sequence ID" value="MBD1382583.1"/>
    <property type="molecule type" value="Genomic_DNA"/>
</dbReference>
<proteinExistence type="predicted"/>
<name>A0A926NMC7_9BACI</name>
<organism evidence="1 2">
    <name type="scientific">Metabacillus arenae</name>
    <dbReference type="NCBI Taxonomy" id="2771434"/>
    <lineage>
        <taxon>Bacteria</taxon>
        <taxon>Bacillati</taxon>
        <taxon>Bacillota</taxon>
        <taxon>Bacilli</taxon>
        <taxon>Bacillales</taxon>
        <taxon>Bacillaceae</taxon>
        <taxon>Metabacillus</taxon>
    </lineage>
</organism>
<gene>
    <name evidence="1" type="ORF">IC621_20480</name>
</gene>
<dbReference type="Proteomes" id="UP000626844">
    <property type="component" value="Unassembled WGS sequence"/>
</dbReference>
<dbReference type="RefSeq" id="WP_191160923.1">
    <property type="nucleotide sequence ID" value="NZ_JACXAI010000033.1"/>
</dbReference>
<protein>
    <submittedName>
        <fullName evidence="1">Thiol-disulfide oxidoreductase DCC family protein</fullName>
    </submittedName>
</protein>
<dbReference type="InterPro" id="IPR007263">
    <property type="entry name" value="DCC1-like"/>
</dbReference>